<sequence>MQFVPPHSYLVVRTTRAPWRRWGLLLLGVLGALTSRAQLGQPQGQFLTDTVEVGKPFWYALSFRHRPDQEVFFPDTTYHFAPFEVLEQDYFLTRTDSSGSLDSTIYKLVIFEVAPLQPFTLPVFLLAENDCTQVLAPVDTVFVRRMAGVAEADSLRREVAVLPLRRQFNYSIFFGVVGVLGTLSFGIYWLFGRSIARQWQVFLLQRRHSDFLRNFNRLNRSTRESGRTSEAEKAVIVWKKYLERLEQKPFATYTTREIVDNIPDEALEKALRDIDGIIYGQGKSKNIEMSLQVLRSVALRAYRQRRREITMIDKTGV</sequence>
<accession>A0A840TR02</accession>
<protein>
    <submittedName>
        <fullName evidence="2">Uncharacterized protein</fullName>
    </submittedName>
</protein>
<dbReference type="AlphaFoldDB" id="A0A840TR02"/>
<evidence type="ECO:0000256" key="1">
    <source>
        <dbReference type="SAM" id="Phobius"/>
    </source>
</evidence>
<evidence type="ECO:0000313" key="2">
    <source>
        <dbReference type="EMBL" id="MBB5282470.1"/>
    </source>
</evidence>
<feature type="transmembrane region" description="Helical" evidence="1">
    <location>
        <begin position="170"/>
        <end position="191"/>
    </location>
</feature>
<evidence type="ECO:0000313" key="3">
    <source>
        <dbReference type="Proteomes" id="UP000557307"/>
    </source>
</evidence>
<dbReference type="Proteomes" id="UP000557307">
    <property type="component" value="Unassembled WGS sequence"/>
</dbReference>
<dbReference type="EMBL" id="JACHGF010000001">
    <property type="protein sequence ID" value="MBB5282470.1"/>
    <property type="molecule type" value="Genomic_DNA"/>
</dbReference>
<name>A0A840TR02_9BACT</name>
<comment type="caution">
    <text evidence="2">The sequence shown here is derived from an EMBL/GenBank/DDBJ whole genome shotgun (WGS) entry which is preliminary data.</text>
</comment>
<reference evidence="2 3" key="1">
    <citation type="submission" date="2020-08" db="EMBL/GenBank/DDBJ databases">
        <title>Genomic Encyclopedia of Type Strains, Phase IV (KMG-IV): sequencing the most valuable type-strain genomes for metagenomic binning, comparative biology and taxonomic classification.</title>
        <authorList>
            <person name="Goeker M."/>
        </authorList>
    </citation>
    <scope>NUCLEOTIDE SEQUENCE [LARGE SCALE GENOMIC DNA]</scope>
    <source>
        <strain evidence="2 3">DSM 105074</strain>
    </source>
</reference>
<gene>
    <name evidence="2" type="ORF">HNQ92_000591</name>
</gene>
<dbReference type="RefSeq" id="WP_246439534.1">
    <property type="nucleotide sequence ID" value="NZ_JACHGF010000001.1"/>
</dbReference>
<organism evidence="2 3">
    <name type="scientific">Rhabdobacter roseus</name>
    <dbReference type="NCBI Taxonomy" id="1655419"/>
    <lineage>
        <taxon>Bacteria</taxon>
        <taxon>Pseudomonadati</taxon>
        <taxon>Bacteroidota</taxon>
        <taxon>Cytophagia</taxon>
        <taxon>Cytophagales</taxon>
        <taxon>Cytophagaceae</taxon>
        <taxon>Rhabdobacter</taxon>
    </lineage>
</organism>
<keyword evidence="1" id="KW-1133">Transmembrane helix</keyword>
<proteinExistence type="predicted"/>
<keyword evidence="3" id="KW-1185">Reference proteome</keyword>
<keyword evidence="1" id="KW-0472">Membrane</keyword>
<keyword evidence="1" id="KW-0812">Transmembrane</keyword>